<protein>
    <submittedName>
        <fullName evidence="4">Aamy domain-containing protein</fullName>
    </submittedName>
</protein>
<dbReference type="InterPro" id="IPR014756">
    <property type="entry name" value="Ig_E-set"/>
</dbReference>
<dbReference type="GO" id="GO:0005737">
    <property type="term" value="C:cytoplasm"/>
    <property type="evidence" value="ECO:0007669"/>
    <property type="project" value="TreeGrafter"/>
</dbReference>
<evidence type="ECO:0000256" key="1">
    <source>
        <dbReference type="ARBA" id="ARBA00022676"/>
    </source>
</evidence>
<dbReference type="InterPro" id="IPR006047">
    <property type="entry name" value="GH13_cat_dom"/>
</dbReference>
<reference evidence="4" key="1">
    <citation type="submission" date="2017-02" db="UniProtKB">
        <authorList>
            <consortium name="WormBaseParasite"/>
        </authorList>
    </citation>
    <scope>IDENTIFICATION</scope>
</reference>
<dbReference type="Gene3D" id="3.20.20.80">
    <property type="entry name" value="Glycosidases"/>
    <property type="match status" value="1"/>
</dbReference>
<keyword evidence="3" id="KW-1185">Reference proteome</keyword>
<dbReference type="Gene3D" id="2.60.40.10">
    <property type="entry name" value="Immunoglobulins"/>
    <property type="match status" value="1"/>
</dbReference>
<dbReference type="InterPro" id="IPR013783">
    <property type="entry name" value="Ig-like_fold"/>
</dbReference>
<dbReference type="SMART" id="SM00642">
    <property type="entry name" value="Aamy"/>
    <property type="match status" value="1"/>
</dbReference>
<dbReference type="SUPFAM" id="SSF81296">
    <property type="entry name" value="E set domains"/>
    <property type="match status" value="1"/>
</dbReference>
<dbReference type="InterPro" id="IPR037439">
    <property type="entry name" value="Branching_enzy"/>
</dbReference>
<proteinExistence type="predicted"/>
<keyword evidence="1" id="KW-0808">Transferase</keyword>
<evidence type="ECO:0000259" key="2">
    <source>
        <dbReference type="SMART" id="SM00642"/>
    </source>
</evidence>
<feature type="domain" description="Glycosyl hydrolase family 13 catalytic" evidence="2">
    <location>
        <begin position="121"/>
        <end position="473"/>
    </location>
</feature>
<dbReference type="GO" id="GO:0003844">
    <property type="term" value="F:1,4-alpha-glucan branching enzyme activity"/>
    <property type="evidence" value="ECO:0007669"/>
    <property type="project" value="InterPro"/>
</dbReference>
<organism evidence="3 4">
    <name type="scientific">Ascaris lumbricoides</name>
    <name type="common">Giant roundworm</name>
    <dbReference type="NCBI Taxonomy" id="6252"/>
    <lineage>
        <taxon>Eukaryota</taxon>
        <taxon>Metazoa</taxon>
        <taxon>Ecdysozoa</taxon>
        <taxon>Nematoda</taxon>
        <taxon>Chromadorea</taxon>
        <taxon>Rhabditida</taxon>
        <taxon>Spirurina</taxon>
        <taxon>Ascaridomorpha</taxon>
        <taxon>Ascaridoidea</taxon>
        <taxon>Ascarididae</taxon>
        <taxon>Ascaris</taxon>
    </lineage>
</organism>
<dbReference type="GO" id="GO:0005978">
    <property type="term" value="P:glycogen biosynthetic process"/>
    <property type="evidence" value="ECO:0007669"/>
    <property type="project" value="InterPro"/>
</dbReference>
<dbReference type="InterPro" id="IPR004193">
    <property type="entry name" value="Glyco_hydro_13_N"/>
</dbReference>
<evidence type="ECO:0000313" key="3">
    <source>
        <dbReference type="Proteomes" id="UP000036681"/>
    </source>
</evidence>
<dbReference type="Pfam" id="PF02922">
    <property type="entry name" value="CBM_48"/>
    <property type="match status" value="1"/>
</dbReference>
<dbReference type="Proteomes" id="UP000036681">
    <property type="component" value="Unplaced"/>
</dbReference>
<evidence type="ECO:0000313" key="4">
    <source>
        <dbReference type="WBParaSite" id="ALUE_0002092601-mRNA-1"/>
    </source>
</evidence>
<sequence>LQCGGWEAFTSGYREFGINVLKDNSVRCLEWAPGAEALSLVGDFNNWNDQSHQYKKLEYGLWELIIPPKPDGSCPIDHLSIVKVAVKKGGVYRNKLSSWAHYVTRPKDSLVYHQPFYNPPQSEIYRFKFPKPGQPESLRIYEAHVGISSYNAIQLMAVMEHVYYASFGYQVTSFFAPASRSGTPEDLKYLVDKAHEKGIFILLDVVHSHASKNVDDGLNEWDGTNGCYFHDNSRGFHSLWDSRLFDYTQIETLRFLLSNLRWWVEEYGFDGFRFDGVTSMLYHTHGIGSLLTKNNFIKEVSGMPALCRPVEEGGQGFDYRLAMALPDMWIKVLKHQSDEDWNIADMVHTLENRRYGEKNVAYAESHDQALVGDKTIAFWLMDKEMYDFMSITTPLTPIIERGIALHKLIRLVTYGLGGEAWLNFMGNEFGHPEWLDFPREGNKESFHYCRRQWHLADDDLLRYKFLNRWDKAMNAVEEKHHFLSRGPKNFMSMLHICECIYRNCPPDCPEVSFRESLTMYKFLNRWDKAMNAVEEKHHFLSRGPVRRFFVSLWERGREE</sequence>
<dbReference type="PANTHER" id="PTHR43651:SF3">
    <property type="entry name" value="1,4-ALPHA-GLUCAN-BRANCHING ENZYME"/>
    <property type="match status" value="1"/>
</dbReference>
<dbReference type="InterPro" id="IPR017853">
    <property type="entry name" value="GH"/>
</dbReference>
<dbReference type="CDD" id="cd02854">
    <property type="entry name" value="E_set_GBE_euk_N"/>
    <property type="match status" value="1"/>
</dbReference>
<dbReference type="CDD" id="cd11321">
    <property type="entry name" value="AmyAc_bac_euk_BE"/>
    <property type="match status" value="1"/>
</dbReference>
<dbReference type="PIRSF" id="PIRSF000463">
    <property type="entry name" value="GlgB"/>
    <property type="match status" value="1"/>
</dbReference>
<dbReference type="Pfam" id="PF00128">
    <property type="entry name" value="Alpha-amylase"/>
    <property type="match status" value="1"/>
</dbReference>
<name>A0A0M3IQ98_ASCLU</name>
<dbReference type="FunFam" id="3.20.20.80:FF:000338">
    <property type="entry name" value="1,4-alpha-glucan branching enzyme, putative"/>
    <property type="match status" value="1"/>
</dbReference>
<dbReference type="GO" id="GO:0004553">
    <property type="term" value="F:hydrolase activity, hydrolyzing O-glycosyl compounds"/>
    <property type="evidence" value="ECO:0007669"/>
    <property type="project" value="InterPro"/>
</dbReference>
<dbReference type="SUPFAM" id="SSF51445">
    <property type="entry name" value="(Trans)glycosidases"/>
    <property type="match status" value="1"/>
</dbReference>
<keyword evidence="1" id="KW-0328">Glycosyltransferase</keyword>
<dbReference type="PANTHER" id="PTHR43651">
    <property type="entry name" value="1,4-ALPHA-GLUCAN-BRANCHING ENZYME"/>
    <property type="match status" value="1"/>
</dbReference>
<dbReference type="AlphaFoldDB" id="A0A0M3IQ98"/>
<dbReference type="WBParaSite" id="ALUE_0002092601-mRNA-1">
    <property type="protein sequence ID" value="ALUE_0002092601-mRNA-1"/>
    <property type="gene ID" value="ALUE_0002092601"/>
</dbReference>
<accession>A0A0M3IQ98</accession>